<organism evidence="2 3">
    <name type="scientific">Littorina saxatilis</name>
    <dbReference type="NCBI Taxonomy" id="31220"/>
    <lineage>
        <taxon>Eukaryota</taxon>
        <taxon>Metazoa</taxon>
        <taxon>Spiralia</taxon>
        <taxon>Lophotrochozoa</taxon>
        <taxon>Mollusca</taxon>
        <taxon>Gastropoda</taxon>
        <taxon>Caenogastropoda</taxon>
        <taxon>Littorinimorpha</taxon>
        <taxon>Littorinoidea</taxon>
        <taxon>Littorinidae</taxon>
        <taxon>Littorina</taxon>
    </lineage>
</organism>
<feature type="compositionally biased region" description="Polar residues" evidence="1">
    <location>
        <begin position="337"/>
        <end position="347"/>
    </location>
</feature>
<accession>A0AAN9C2X5</accession>
<comment type="caution">
    <text evidence="2">The sequence shown here is derived from an EMBL/GenBank/DDBJ whole genome shotgun (WGS) entry which is preliminary data.</text>
</comment>
<proteinExistence type="predicted"/>
<evidence type="ECO:0000256" key="1">
    <source>
        <dbReference type="SAM" id="MobiDB-lite"/>
    </source>
</evidence>
<dbReference type="InterPro" id="IPR035897">
    <property type="entry name" value="Toll_tir_struct_dom_sf"/>
</dbReference>
<evidence type="ECO:0000313" key="2">
    <source>
        <dbReference type="EMBL" id="KAK7116220.1"/>
    </source>
</evidence>
<reference evidence="2 3" key="1">
    <citation type="submission" date="2024-02" db="EMBL/GenBank/DDBJ databases">
        <title>Chromosome-scale genome assembly of the rough periwinkle Littorina saxatilis.</title>
        <authorList>
            <person name="De Jode A."/>
            <person name="Faria R."/>
            <person name="Formenti G."/>
            <person name="Sims Y."/>
            <person name="Smith T.P."/>
            <person name="Tracey A."/>
            <person name="Wood J.M.D."/>
            <person name="Zagrodzka Z.B."/>
            <person name="Johannesson K."/>
            <person name="Butlin R.K."/>
            <person name="Leder E.H."/>
        </authorList>
    </citation>
    <scope>NUCLEOTIDE SEQUENCE [LARGE SCALE GENOMIC DNA]</scope>
    <source>
        <strain evidence="2">Snail1</strain>
        <tissue evidence="2">Muscle</tissue>
    </source>
</reference>
<gene>
    <name evidence="2" type="ORF">V1264_001940</name>
</gene>
<evidence type="ECO:0000313" key="3">
    <source>
        <dbReference type="Proteomes" id="UP001374579"/>
    </source>
</evidence>
<dbReference type="AlphaFoldDB" id="A0AAN9C2X5"/>
<dbReference type="Gene3D" id="3.40.50.10140">
    <property type="entry name" value="Toll/interleukin-1 receptor homology (TIR) domain"/>
    <property type="match status" value="1"/>
</dbReference>
<feature type="region of interest" description="Disordered" evidence="1">
    <location>
        <begin position="248"/>
        <end position="268"/>
    </location>
</feature>
<protein>
    <submittedName>
        <fullName evidence="2">Uncharacterized protein</fullName>
    </submittedName>
</protein>
<feature type="compositionally biased region" description="Polar residues" evidence="1">
    <location>
        <begin position="357"/>
        <end position="368"/>
    </location>
</feature>
<feature type="region of interest" description="Disordered" evidence="1">
    <location>
        <begin position="337"/>
        <end position="368"/>
    </location>
</feature>
<sequence>MADSEHLSRDVTEDAVPFPAPDLVRELPATSVSPETVGPAESDDDIEKNKHTFPKHLRIDTFDAMILYQENNKTDVQKFLEQIKAGKLSSNGGTPSILLYDEIVPELGMSPVEMVDLALPRCTYVFLYITKEFYEDNLFHFSSNTCIMNSILKPDKMWSVVPIFTDTKSPTTYDIPASVLSLRGIQFKSQSTFDVAPVVRLFDKHSLNKRLQKEKELKKKRLDWIRKEKEKNEGKMRDTLKQVDTLKIQQDEKHPRESQLRTSEEAHTTDAQHFVQLPGNTKSAGKTSRSVQTSVPATCEDDHTLELATGGVITIGSVGSVYIAENINIRMKGMQITESSEGPNTNRKMLHEEHTSGETPSGLLSSFD</sequence>
<feature type="compositionally biased region" description="Basic and acidic residues" evidence="1">
    <location>
        <begin position="249"/>
        <end position="268"/>
    </location>
</feature>
<dbReference type="EMBL" id="JBAMIC010000001">
    <property type="protein sequence ID" value="KAK7116220.1"/>
    <property type="molecule type" value="Genomic_DNA"/>
</dbReference>
<dbReference type="Proteomes" id="UP001374579">
    <property type="component" value="Unassembled WGS sequence"/>
</dbReference>
<name>A0AAN9C2X5_9CAEN</name>
<keyword evidence="3" id="KW-1185">Reference proteome</keyword>
<feature type="region of interest" description="Disordered" evidence="1">
    <location>
        <begin position="1"/>
        <end position="47"/>
    </location>
</feature>
<feature type="compositionally biased region" description="Basic and acidic residues" evidence="1">
    <location>
        <begin position="1"/>
        <end position="12"/>
    </location>
</feature>